<name>A0A0N5CTW9_THECL</name>
<dbReference type="WBParaSite" id="TCLT_0000368101-mRNA-1">
    <property type="protein sequence ID" value="TCLT_0000368101-mRNA-1"/>
    <property type="gene ID" value="TCLT_0000368101"/>
</dbReference>
<evidence type="ECO:0000313" key="3">
    <source>
        <dbReference type="Proteomes" id="UP000276776"/>
    </source>
</evidence>
<sequence>MLVLNTVYFKGLWLSQFNPILTSTGNFFVSKRETKQIPLMSTDGEFAYYQNSQLSLIKLPYIGNDVEMVILLPRARFGLSNILNRLTGMNLLDYIHKARKTSVEVNIRNWKT</sequence>
<organism evidence="4">
    <name type="scientific">Thelazia callipaeda</name>
    <name type="common">Oriental eyeworm</name>
    <name type="synonym">Parasitic nematode</name>
    <dbReference type="NCBI Taxonomy" id="103827"/>
    <lineage>
        <taxon>Eukaryota</taxon>
        <taxon>Metazoa</taxon>
        <taxon>Ecdysozoa</taxon>
        <taxon>Nematoda</taxon>
        <taxon>Chromadorea</taxon>
        <taxon>Rhabditida</taxon>
        <taxon>Spirurina</taxon>
        <taxon>Spiruromorpha</taxon>
        <taxon>Thelazioidea</taxon>
        <taxon>Thelaziidae</taxon>
        <taxon>Thelazia</taxon>
    </lineage>
</organism>
<proteinExistence type="predicted"/>
<dbReference type="InterPro" id="IPR023796">
    <property type="entry name" value="Serpin_dom"/>
</dbReference>
<dbReference type="SMR" id="A0A0N5CTW9"/>
<accession>A0A0N5CTW9</accession>
<dbReference type="Proteomes" id="UP000276776">
    <property type="component" value="Unassembled WGS sequence"/>
</dbReference>
<dbReference type="GO" id="GO:0005615">
    <property type="term" value="C:extracellular space"/>
    <property type="evidence" value="ECO:0007669"/>
    <property type="project" value="InterPro"/>
</dbReference>
<reference evidence="2 3" key="2">
    <citation type="submission" date="2018-11" db="EMBL/GenBank/DDBJ databases">
        <authorList>
            <consortium name="Pathogen Informatics"/>
        </authorList>
    </citation>
    <scope>NUCLEOTIDE SEQUENCE [LARGE SCALE GENOMIC DNA]</scope>
</reference>
<evidence type="ECO:0000259" key="1">
    <source>
        <dbReference type="Pfam" id="PF00079"/>
    </source>
</evidence>
<dbReference type="OMA" id="CEAPISI"/>
<reference evidence="4" key="1">
    <citation type="submission" date="2017-02" db="UniProtKB">
        <authorList>
            <consortium name="WormBaseParasite"/>
        </authorList>
    </citation>
    <scope>IDENTIFICATION</scope>
</reference>
<gene>
    <name evidence="2" type="ORF">TCLT_LOCUS3670</name>
</gene>
<feature type="domain" description="Serpin" evidence="1">
    <location>
        <begin position="1"/>
        <end position="106"/>
    </location>
</feature>
<evidence type="ECO:0000313" key="2">
    <source>
        <dbReference type="EMBL" id="VDN00334.1"/>
    </source>
</evidence>
<dbReference type="GO" id="GO:0004867">
    <property type="term" value="F:serine-type endopeptidase inhibitor activity"/>
    <property type="evidence" value="ECO:0007669"/>
    <property type="project" value="InterPro"/>
</dbReference>
<dbReference type="STRING" id="103827.A0A0N5CTW9"/>
<keyword evidence="3" id="KW-1185">Reference proteome</keyword>
<dbReference type="Pfam" id="PF00079">
    <property type="entry name" value="Serpin"/>
    <property type="match status" value="1"/>
</dbReference>
<dbReference type="SUPFAM" id="SSF56574">
    <property type="entry name" value="Serpins"/>
    <property type="match status" value="1"/>
</dbReference>
<dbReference type="PANTHER" id="PTHR11461:SF20">
    <property type="entry name" value="ALPHA-2-ANTIPLASMIN"/>
    <property type="match status" value="1"/>
</dbReference>
<dbReference type="InterPro" id="IPR000215">
    <property type="entry name" value="Serpin_fam"/>
</dbReference>
<dbReference type="PANTHER" id="PTHR11461">
    <property type="entry name" value="SERINE PROTEASE INHIBITOR, SERPIN"/>
    <property type="match status" value="1"/>
</dbReference>
<protein>
    <submittedName>
        <fullName evidence="4">SERPIN domain-containing protein</fullName>
    </submittedName>
</protein>
<dbReference type="InterPro" id="IPR036186">
    <property type="entry name" value="Serpin_sf"/>
</dbReference>
<dbReference type="OrthoDB" id="9518664at2759"/>
<dbReference type="AlphaFoldDB" id="A0A0N5CTW9"/>
<dbReference type="InterPro" id="IPR042185">
    <property type="entry name" value="Serpin_sf_2"/>
</dbReference>
<dbReference type="EMBL" id="UYYF01002186">
    <property type="protein sequence ID" value="VDN00334.1"/>
    <property type="molecule type" value="Genomic_DNA"/>
</dbReference>
<dbReference type="Gene3D" id="2.30.39.10">
    <property type="entry name" value="Alpha-1-antitrypsin, domain 1"/>
    <property type="match status" value="1"/>
</dbReference>
<evidence type="ECO:0000313" key="4">
    <source>
        <dbReference type="WBParaSite" id="TCLT_0000368101-mRNA-1"/>
    </source>
</evidence>